<evidence type="ECO:0000256" key="1">
    <source>
        <dbReference type="SAM" id="Phobius"/>
    </source>
</evidence>
<dbReference type="AlphaFoldDB" id="W7UVI0"/>
<organism evidence="2 3">
    <name type="scientific">Ruminococcus flavefaciens 007c</name>
    <dbReference type="NCBI Taxonomy" id="1341157"/>
    <lineage>
        <taxon>Bacteria</taxon>
        <taxon>Bacillati</taxon>
        <taxon>Bacillota</taxon>
        <taxon>Clostridia</taxon>
        <taxon>Eubacteriales</taxon>
        <taxon>Oscillospiraceae</taxon>
        <taxon>Ruminococcus</taxon>
    </lineage>
</organism>
<dbReference type="Proteomes" id="UP000019365">
    <property type="component" value="Unassembled WGS sequence"/>
</dbReference>
<keyword evidence="1" id="KW-0812">Transmembrane</keyword>
<comment type="caution">
    <text evidence="2">The sequence shown here is derived from an EMBL/GenBank/DDBJ whole genome shotgun (WGS) entry which is preliminary data.</text>
</comment>
<keyword evidence="1" id="KW-0472">Membrane</keyword>
<proteinExistence type="predicted"/>
<protein>
    <submittedName>
        <fullName evidence="2">Uncharacterized protein</fullName>
    </submittedName>
</protein>
<dbReference type="EMBL" id="ATAX01000028">
    <property type="protein sequence ID" value="EWM52855.1"/>
    <property type="molecule type" value="Genomic_DNA"/>
</dbReference>
<evidence type="ECO:0000313" key="3">
    <source>
        <dbReference type="Proteomes" id="UP000019365"/>
    </source>
</evidence>
<feature type="transmembrane region" description="Helical" evidence="1">
    <location>
        <begin position="20"/>
        <end position="43"/>
    </location>
</feature>
<keyword evidence="3" id="KW-1185">Reference proteome</keyword>
<gene>
    <name evidence="2" type="ORF">RF007C_14670</name>
</gene>
<evidence type="ECO:0000313" key="2">
    <source>
        <dbReference type="EMBL" id="EWM52855.1"/>
    </source>
</evidence>
<keyword evidence="1" id="KW-1133">Transmembrane helix</keyword>
<reference evidence="2 3" key="1">
    <citation type="journal article" date="2014" name="PLoS ONE">
        <title>Rumen cellulosomics: divergent fiber-degrading strategies revealed by comparative genome-wide analysis of six ruminococcal strains.</title>
        <authorList>
            <person name="Dassa B."/>
            <person name="Borovok I."/>
            <person name="Ruimy-Israeli V."/>
            <person name="Lamed R."/>
            <person name="Flint H.J."/>
            <person name="Duncan S.H."/>
            <person name="Henrissat B."/>
            <person name="Coutinho P."/>
            <person name="Morrison M."/>
            <person name="Mosoni P."/>
            <person name="Yeoman C.J."/>
            <person name="White B.A."/>
            <person name="Bayer E.A."/>
        </authorList>
    </citation>
    <scope>NUCLEOTIDE SEQUENCE [LARGE SCALE GENOMIC DNA]</scope>
    <source>
        <strain evidence="2 3">007c</strain>
    </source>
</reference>
<accession>W7UVI0</accession>
<name>W7UVI0_RUMFL</name>
<dbReference type="PATRIC" id="fig|1341157.4.peg.2328"/>
<sequence>MIYSRIADCNYIINYPGGKIFIAIISFSYQILNGFFSVLYIGLYHISAFKSTHTAAVTAKKAAQEHCTAVKDLS</sequence>